<evidence type="ECO:0000313" key="8">
    <source>
        <dbReference type="EMBL" id="CAH0729461.1"/>
    </source>
</evidence>
<dbReference type="InterPro" id="IPR016068">
    <property type="entry name" value="Translin_N"/>
</dbReference>
<dbReference type="InterPro" id="IPR036081">
    <property type="entry name" value="Translin_sf"/>
</dbReference>
<keyword evidence="6" id="KW-0479">Metal-binding</keyword>
<dbReference type="PANTHER" id="PTHR10741">
    <property type="entry name" value="TRANSLIN AND TRANSLIN ASSOCIATED PROTEIN X"/>
    <property type="match status" value="1"/>
</dbReference>
<dbReference type="Pfam" id="PF01997">
    <property type="entry name" value="Translin"/>
    <property type="match status" value="1"/>
</dbReference>
<name>A0A8J9YIV3_9NEOP</name>
<keyword evidence="5" id="KW-0539">Nucleus</keyword>
<sequence length="284" mass="31929">MSGRGKYRNNRQRHNNHTTLSKVAREVAISLPADSPVLAMFKEAASKLNQRQDRHERLVKLSRDITIESKRIIFLLHSAITEDSSEKIVKEANERLQKLTKGPIKSIGLELENSPAYLHSRAVTAGFQEYIEARTFCSLMENKSIITYSEVQKEFQFVVKDGDVAEERTVTTLLPQTDYMLGIADLTGELMRKAINSISSGDSEECFHACQVVRDLFTGYLGLFGMGKELARKMSTTRNNVAKVEAAVYALRVRGGEAPPNTLLLLPAKPEWDAMEHSDDEGYY</sequence>
<evidence type="ECO:0008006" key="10">
    <source>
        <dbReference type="Google" id="ProtNLM"/>
    </source>
</evidence>
<keyword evidence="6" id="KW-0460">Magnesium</keyword>
<evidence type="ECO:0000256" key="4">
    <source>
        <dbReference type="ARBA" id="ARBA00022490"/>
    </source>
</evidence>
<reference evidence="8" key="1">
    <citation type="submission" date="2021-12" db="EMBL/GenBank/DDBJ databases">
        <authorList>
            <person name="Martin H S."/>
        </authorList>
    </citation>
    <scope>NUCLEOTIDE SEQUENCE</scope>
</reference>
<comment type="subcellular location">
    <subcellularLocation>
        <location evidence="2">Cytoplasm</location>
    </subcellularLocation>
    <subcellularLocation>
        <location evidence="1">Nucleus</location>
    </subcellularLocation>
</comment>
<dbReference type="FunFam" id="1.20.58.200:FF:000001">
    <property type="entry name" value="Translin-associated factor X"/>
    <property type="match status" value="1"/>
</dbReference>
<feature type="binding site" evidence="6">
    <location>
        <position position="132"/>
    </location>
    <ligand>
        <name>Mg(2+)</name>
        <dbReference type="ChEBI" id="CHEBI:18420"/>
    </ligand>
</feature>
<dbReference type="EMBL" id="OV170228">
    <property type="protein sequence ID" value="CAH0729461.1"/>
    <property type="molecule type" value="Genomic_DNA"/>
</dbReference>
<dbReference type="InterPro" id="IPR016069">
    <property type="entry name" value="Translin_C"/>
</dbReference>
<evidence type="ECO:0000256" key="1">
    <source>
        <dbReference type="ARBA" id="ARBA00004123"/>
    </source>
</evidence>
<feature type="non-terminal residue" evidence="8">
    <location>
        <position position="284"/>
    </location>
</feature>
<dbReference type="GO" id="GO:0046872">
    <property type="term" value="F:metal ion binding"/>
    <property type="evidence" value="ECO:0007669"/>
    <property type="project" value="UniProtKB-KW"/>
</dbReference>
<evidence type="ECO:0000256" key="3">
    <source>
        <dbReference type="ARBA" id="ARBA00005902"/>
    </source>
</evidence>
<dbReference type="OrthoDB" id="31005at2759"/>
<accession>A0A8J9YIV3</accession>
<evidence type="ECO:0000256" key="5">
    <source>
        <dbReference type="ARBA" id="ARBA00023242"/>
    </source>
</evidence>
<evidence type="ECO:0000313" key="9">
    <source>
        <dbReference type="Proteomes" id="UP000838878"/>
    </source>
</evidence>
<feature type="compositionally biased region" description="Basic residues" evidence="7">
    <location>
        <begin position="1"/>
        <end position="16"/>
    </location>
</feature>
<dbReference type="Gene3D" id="1.20.58.190">
    <property type="entry name" value="Translin, domain 1"/>
    <property type="match status" value="1"/>
</dbReference>
<organism evidence="8 9">
    <name type="scientific">Brenthis ino</name>
    <name type="common">lesser marbled fritillary</name>
    <dbReference type="NCBI Taxonomy" id="405034"/>
    <lineage>
        <taxon>Eukaryota</taxon>
        <taxon>Metazoa</taxon>
        <taxon>Ecdysozoa</taxon>
        <taxon>Arthropoda</taxon>
        <taxon>Hexapoda</taxon>
        <taxon>Insecta</taxon>
        <taxon>Pterygota</taxon>
        <taxon>Neoptera</taxon>
        <taxon>Endopterygota</taxon>
        <taxon>Lepidoptera</taxon>
        <taxon>Glossata</taxon>
        <taxon>Ditrysia</taxon>
        <taxon>Papilionoidea</taxon>
        <taxon>Nymphalidae</taxon>
        <taxon>Heliconiinae</taxon>
        <taxon>Argynnini</taxon>
        <taxon>Brenthis</taxon>
    </lineage>
</organism>
<dbReference type="Proteomes" id="UP000838878">
    <property type="component" value="Chromosome 8"/>
</dbReference>
<evidence type="ECO:0000256" key="2">
    <source>
        <dbReference type="ARBA" id="ARBA00004496"/>
    </source>
</evidence>
<keyword evidence="9" id="KW-1185">Reference proteome</keyword>
<dbReference type="SUPFAM" id="SSF74784">
    <property type="entry name" value="Translin"/>
    <property type="match status" value="1"/>
</dbReference>
<dbReference type="GO" id="GO:0005737">
    <property type="term" value="C:cytoplasm"/>
    <property type="evidence" value="ECO:0007669"/>
    <property type="project" value="UniProtKB-SubCell"/>
</dbReference>
<protein>
    <recommendedName>
        <fullName evidence="10">Translin-associated protein X</fullName>
    </recommendedName>
</protein>
<gene>
    <name evidence="8" type="ORF">BINO364_LOCUS14543</name>
</gene>
<keyword evidence="4" id="KW-0963">Cytoplasm</keyword>
<dbReference type="CDD" id="cd14820">
    <property type="entry name" value="TRAX"/>
    <property type="match status" value="1"/>
</dbReference>
<dbReference type="Gene3D" id="1.20.58.200">
    <property type="entry name" value="Translin, domain 2"/>
    <property type="match status" value="1"/>
</dbReference>
<evidence type="ECO:0000256" key="6">
    <source>
        <dbReference type="PIRSR" id="PIRSR602848-1"/>
    </source>
</evidence>
<dbReference type="AlphaFoldDB" id="A0A8J9YIV3"/>
<feature type="binding site" evidence="6">
    <location>
        <position position="189"/>
    </location>
    <ligand>
        <name>Mg(2+)</name>
        <dbReference type="ChEBI" id="CHEBI:18420"/>
    </ligand>
</feature>
<comment type="similarity">
    <text evidence="3">Belongs to the translin family.</text>
</comment>
<feature type="region of interest" description="Disordered" evidence="7">
    <location>
        <begin position="1"/>
        <end position="21"/>
    </location>
</feature>
<proteinExistence type="inferred from homology"/>
<dbReference type="InterPro" id="IPR002848">
    <property type="entry name" value="Translin_fam"/>
</dbReference>
<dbReference type="GO" id="GO:0005634">
    <property type="term" value="C:nucleus"/>
    <property type="evidence" value="ECO:0007669"/>
    <property type="project" value="UniProtKB-SubCell"/>
</dbReference>
<dbReference type="GO" id="GO:0043565">
    <property type="term" value="F:sequence-specific DNA binding"/>
    <property type="evidence" value="ECO:0007669"/>
    <property type="project" value="InterPro"/>
</dbReference>
<evidence type="ECO:0000256" key="7">
    <source>
        <dbReference type="SAM" id="MobiDB-lite"/>
    </source>
</evidence>